<keyword evidence="10" id="KW-1185">Reference proteome</keyword>
<proteinExistence type="inferred from homology"/>
<evidence type="ECO:0000313" key="9">
    <source>
        <dbReference type="EMBL" id="CAK9051394.1"/>
    </source>
</evidence>
<evidence type="ECO:0000256" key="8">
    <source>
        <dbReference type="SAM" id="MobiDB-lite"/>
    </source>
</evidence>
<dbReference type="PANTHER" id="PTHR23142">
    <property type="entry name" value="PRE-MRNA-SPLICING FACTOR 38A-RELATED"/>
    <property type="match status" value="1"/>
</dbReference>
<feature type="region of interest" description="Disordered" evidence="8">
    <location>
        <begin position="131"/>
        <end position="154"/>
    </location>
</feature>
<name>A0ABP0MKZ5_9DINO</name>
<feature type="region of interest" description="Disordered" evidence="8">
    <location>
        <begin position="484"/>
        <end position="506"/>
    </location>
</feature>
<reference evidence="9 10" key="1">
    <citation type="submission" date="2024-02" db="EMBL/GenBank/DDBJ databases">
        <authorList>
            <person name="Chen Y."/>
            <person name="Shah S."/>
            <person name="Dougan E. K."/>
            <person name="Thang M."/>
            <person name="Chan C."/>
        </authorList>
    </citation>
    <scope>NUCLEOTIDE SEQUENCE [LARGE SCALE GENOMIC DNA]</scope>
</reference>
<accession>A0ABP0MKZ5</accession>
<evidence type="ECO:0000256" key="6">
    <source>
        <dbReference type="ARBA" id="ARBA00023242"/>
    </source>
</evidence>
<gene>
    <name evidence="9" type="ORF">CCMP2556_LOCUS26105</name>
</gene>
<feature type="compositionally biased region" description="Basic and acidic residues" evidence="8">
    <location>
        <begin position="484"/>
        <end position="499"/>
    </location>
</feature>
<evidence type="ECO:0000256" key="3">
    <source>
        <dbReference type="ARBA" id="ARBA00022664"/>
    </source>
</evidence>
<keyword evidence="6 7" id="KW-0539">Nucleus</keyword>
<sequence>MVSCFLSCFHSFAPKLSSSQKQPPTAGRRLGSMVATTQSQFHERLLHAAVASAWSIAAEEDPPLPGSPEYVGSDVARLAARPFSHSFLAPSQASSVPTGRTASAQRCHLHQRAHPGCQRCAEWKRHGSAETESFRHAKQRPHQEENPEREPMRGDEDWEQQLGFNTRLQSQIFQSDYFRSMQHHVTNVESLVEEILTHADHAEPYTPNSNNTMPSTLLCCVCRLAQLQPSKDQLRDLVGFRAAARTGSAYVRAVALLHLRFNCPPTEAWRWLRNFLFDTEVFRPTGGPTSVPMSMGDWVEHLLTDDKYYDTVLPRLPLGLKREMALELVQLPELRQAYSKHRCRFDQHRLIGARVRVLRGTTWHYAQVLSSCVMGRSLVVDVQLEDGSQEEVPCGLVRLQEPRPRGSWQRSRSPKLQGSPRTEEKLREEYLRRDREKAVTEDKNDYFKPIPKLKKMLMTKDQSLRNVAPDRVGVTPVVKLLKEPREPKEVHREPREAPRGETSSRQLLLEVVQKYSSGSAARHDRLEYHDWHRAVNSGNEVLAPETIRLG</sequence>
<dbReference type="Pfam" id="PF03371">
    <property type="entry name" value="PRP38"/>
    <property type="match status" value="1"/>
</dbReference>
<evidence type="ECO:0000256" key="5">
    <source>
        <dbReference type="ARBA" id="ARBA00023187"/>
    </source>
</evidence>
<keyword evidence="3 7" id="KW-0507">mRNA processing</keyword>
<comment type="subcellular location">
    <subcellularLocation>
        <location evidence="1 7">Nucleus</location>
    </subcellularLocation>
</comment>
<feature type="region of interest" description="Disordered" evidence="8">
    <location>
        <begin position="403"/>
        <end position="426"/>
    </location>
</feature>
<comment type="similarity">
    <text evidence="2 7">Belongs to the PRP38 family.</text>
</comment>
<dbReference type="Proteomes" id="UP001642484">
    <property type="component" value="Unassembled WGS sequence"/>
</dbReference>
<evidence type="ECO:0000256" key="4">
    <source>
        <dbReference type="ARBA" id="ARBA00022728"/>
    </source>
</evidence>
<comment type="function">
    <text evidence="7">Required for pre-mRNA splicing.</text>
</comment>
<keyword evidence="5 7" id="KW-0508">mRNA splicing</keyword>
<feature type="compositionally biased region" description="Polar residues" evidence="8">
    <location>
        <begin position="408"/>
        <end position="420"/>
    </location>
</feature>
<protein>
    <recommendedName>
        <fullName evidence="7">Pre-mRNA-splicing factor 38</fullName>
    </recommendedName>
</protein>
<evidence type="ECO:0000256" key="7">
    <source>
        <dbReference type="RuleBase" id="RU367025"/>
    </source>
</evidence>
<keyword evidence="4 7" id="KW-0747">Spliceosome</keyword>
<dbReference type="InterPro" id="IPR005037">
    <property type="entry name" value="PRP38"/>
</dbReference>
<evidence type="ECO:0000256" key="1">
    <source>
        <dbReference type="ARBA" id="ARBA00004123"/>
    </source>
</evidence>
<dbReference type="EMBL" id="CAXAMN010017891">
    <property type="protein sequence ID" value="CAK9051394.1"/>
    <property type="molecule type" value="Genomic_DNA"/>
</dbReference>
<organism evidence="9 10">
    <name type="scientific">Durusdinium trenchii</name>
    <dbReference type="NCBI Taxonomy" id="1381693"/>
    <lineage>
        <taxon>Eukaryota</taxon>
        <taxon>Sar</taxon>
        <taxon>Alveolata</taxon>
        <taxon>Dinophyceae</taxon>
        <taxon>Suessiales</taxon>
        <taxon>Symbiodiniaceae</taxon>
        <taxon>Durusdinium</taxon>
    </lineage>
</organism>
<evidence type="ECO:0000256" key="2">
    <source>
        <dbReference type="ARBA" id="ARBA00006164"/>
    </source>
</evidence>
<evidence type="ECO:0000313" key="10">
    <source>
        <dbReference type="Proteomes" id="UP001642484"/>
    </source>
</evidence>
<comment type="caution">
    <text evidence="9">The sequence shown here is derived from an EMBL/GenBank/DDBJ whole genome shotgun (WGS) entry which is preliminary data.</text>
</comment>